<gene>
    <name evidence="1" type="ORF">mRhiFer1_009015</name>
</gene>
<evidence type="ECO:0000313" key="2">
    <source>
        <dbReference type="Proteomes" id="UP000585614"/>
    </source>
</evidence>
<sequence>MNGLEPSGPGRSLGLTRWGAFLPASSEAPLPALLTTQMFFLGCRPVRLPGGVPTPFSETLLGQNLGGLQATSLSCDLCGQAGSALTQRFPALGRGAACWYSPTLAHSGIISHTKKHGPPIQGARGRLFLVVFLKSSHRA</sequence>
<comment type="caution">
    <text evidence="1">The sequence shown here is derived from an EMBL/GenBank/DDBJ whole genome shotgun (WGS) entry which is preliminary data.</text>
</comment>
<evidence type="ECO:0000313" key="1">
    <source>
        <dbReference type="EMBL" id="KAF6293103.1"/>
    </source>
</evidence>
<organism evidence="1 2">
    <name type="scientific">Rhinolophus ferrumequinum</name>
    <name type="common">Greater horseshoe bat</name>
    <dbReference type="NCBI Taxonomy" id="59479"/>
    <lineage>
        <taxon>Eukaryota</taxon>
        <taxon>Metazoa</taxon>
        <taxon>Chordata</taxon>
        <taxon>Craniata</taxon>
        <taxon>Vertebrata</taxon>
        <taxon>Euteleostomi</taxon>
        <taxon>Mammalia</taxon>
        <taxon>Eutheria</taxon>
        <taxon>Laurasiatheria</taxon>
        <taxon>Chiroptera</taxon>
        <taxon>Yinpterochiroptera</taxon>
        <taxon>Rhinolophoidea</taxon>
        <taxon>Rhinolophidae</taxon>
        <taxon>Rhinolophinae</taxon>
        <taxon>Rhinolophus</taxon>
    </lineage>
</organism>
<protein>
    <submittedName>
        <fullName evidence="1">Uncharacterized protein</fullName>
    </submittedName>
</protein>
<dbReference type="AlphaFoldDB" id="A0A7J7SXY3"/>
<dbReference type="EMBL" id="JACAGC010000021">
    <property type="protein sequence ID" value="KAF6293103.1"/>
    <property type="molecule type" value="Genomic_DNA"/>
</dbReference>
<name>A0A7J7SXY3_RHIFE</name>
<dbReference type="Proteomes" id="UP000585614">
    <property type="component" value="Unassembled WGS sequence"/>
</dbReference>
<reference evidence="1 2" key="1">
    <citation type="journal article" date="2020" name="Nature">
        <title>Six reference-quality genomes reveal evolution of bat adaptations.</title>
        <authorList>
            <person name="Jebb D."/>
            <person name="Huang Z."/>
            <person name="Pippel M."/>
            <person name="Hughes G.M."/>
            <person name="Lavrichenko K."/>
            <person name="Devanna P."/>
            <person name="Winkler S."/>
            <person name="Jermiin L.S."/>
            <person name="Skirmuntt E.C."/>
            <person name="Katzourakis A."/>
            <person name="Burkitt-Gray L."/>
            <person name="Ray D.A."/>
            <person name="Sullivan K.A.M."/>
            <person name="Roscito J.G."/>
            <person name="Kirilenko B.M."/>
            <person name="Davalos L.M."/>
            <person name="Corthals A.P."/>
            <person name="Power M.L."/>
            <person name="Jones G."/>
            <person name="Ransome R.D."/>
            <person name="Dechmann D.K.N."/>
            <person name="Locatelli A.G."/>
            <person name="Puechmaille S.J."/>
            <person name="Fedrigo O."/>
            <person name="Jarvis E.D."/>
            <person name="Hiller M."/>
            <person name="Vernes S.C."/>
            <person name="Myers E.W."/>
            <person name="Teeling E.C."/>
        </authorList>
    </citation>
    <scope>NUCLEOTIDE SEQUENCE [LARGE SCALE GENOMIC DNA]</scope>
    <source>
        <strain evidence="1">MRhiFer1</strain>
        <tissue evidence="1">Lung</tissue>
    </source>
</reference>
<accession>A0A7J7SXY3</accession>
<proteinExistence type="predicted"/>